<accession>A0A2M3ZTU1</accession>
<keyword evidence="1" id="KW-0732">Signal</keyword>
<evidence type="ECO:0000313" key="2">
    <source>
        <dbReference type="EMBL" id="MBW31984.1"/>
    </source>
</evidence>
<protein>
    <submittedName>
        <fullName evidence="2">Putative secreted peptide</fullName>
    </submittedName>
</protein>
<evidence type="ECO:0000256" key="1">
    <source>
        <dbReference type="SAM" id="SignalP"/>
    </source>
</evidence>
<dbReference type="AlphaFoldDB" id="A0A2M3ZTU1"/>
<sequence length="96" mass="10799">MFCIFFLLFLGLAPRERYGANSSKNGEVPCQIEPAQSKGIFDNLINITKTGGYLLGESEQQVPKRTEEAAKRFRIFFSHGAALEPYSGPWDIARTR</sequence>
<feature type="chain" id="PRO_5014895389" evidence="1">
    <location>
        <begin position="20"/>
        <end position="96"/>
    </location>
</feature>
<name>A0A2M3ZTU1_9DIPT</name>
<organism evidence="2">
    <name type="scientific">Anopheles braziliensis</name>
    <dbReference type="NCBI Taxonomy" id="58242"/>
    <lineage>
        <taxon>Eukaryota</taxon>
        <taxon>Metazoa</taxon>
        <taxon>Ecdysozoa</taxon>
        <taxon>Arthropoda</taxon>
        <taxon>Hexapoda</taxon>
        <taxon>Insecta</taxon>
        <taxon>Pterygota</taxon>
        <taxon>Neoptera</taxon>
        <taxon>Endopterygota</taxon>
        <taxon>Diptera</taxon>
        <taxon>Nematocera</taxon>
        <taxon>Culicoidea</taxon>
        <taxon>Culicidae</taxon>
        <taxon>Anophelinae</taxon>
        <taxon>Anopheles</taxon>
    </lineage>
</organism>
<dbReference type="EMBL" id="GGFM01011233">
    <property type="protein sequence ID" value="MBW31984.1"/>
    <property type="molecule type" value="Transcribed_RNA"/>
</dbReference>
<proteinExistence type="predicted"/>
<reference evidence="2" key="1">
    <citation type="submission" date="2018-01" db="EMBL/GenBank/DDBJ databases">
        <title>An insight into the sialome of Amazonian anophelines.</title>
        <authorList>
            <person name="Ribeiro J.M."/>
            <person name="Scarpassa V."/>
            <person name="Calvo E."/>
        </authorList>
    </citation>
    <scope>NUCLEOTIDE SEQUENCE</scope>
    <source>
        <tissue evidence="2">Salivary glands</tissue>
    </source>
</reference>
<feature type="signal peptide" evidence="1">
    <location>
        <begin position="1"/>
        <end position="19"/>
    </location>
</feature>